<protein>
    <submittedName>
        <fullName evidence="2">Sulfate transporter</fullName>
    </submittedName>
</protein>
<dbReference type="InterPro" id="IPR002645">
    <property type="entry name" value="STAS_dom"/>
</dbReference>
<gene>
    <name evidence="2" type="ORF">A5771_10575</name>
</gene>
<dbReference type="OrthoDB" id="4735650at2"/>
<dbReference type="SUPFAM" id="SSF52091">
    <property type="entry name" value="SpoIIaa-like"/>
    <property type="match status" value="1"/>
</dbReference>
<dbReference type="Proteomes" id="UP000093985">
    <property type="component" value="Unassembled WGS sequence"/>
</dbReference>
<dbReference type="Pfam" id="PF01740">
    <property type="entry name" value="STAS"/>
    <property type="match status" value="1"/>
</dbReference>
<comment type="caution">
    <text evidence="2">The sequence shown here is derived from an EMBL/GenBank/DDBJ whole genome shotgun (WGS) entry which is preliminary data.</text>
</comment>
<dbReference type="AlphaFoldDB" id="A0A1A2EJ72"/>
<proteinExistence type="predicted"/>
<evidence type="ECO:0000313" key="2">
    <source>
        <dbReference type="EMBL" id="OBG05202.1"/>
    </source>
</evidence>
<reference evidence="3" key="1">
    <citation type="submission" date="2016-06" db="EMBL/GenBank/DDBJ databases">
        <authorList>
            <person name="Sutton G."/>
            <person name="Brinkac L."/>
            <person name="Sanka R."/>
            <person name="Adams M."/>
            <person name="Lau E."/>
            <person name="Mehaffy C."/>
            <person name="Tameris M."/>
            <person name="Hatherill M."/>
            <person name="Hanekom W."/>
            <person name="Mahomed H."/>
            <person name="Mcshane H."/>
        </authorList>
    </citation>
    <scope>NUCLEOTIDE SEQUENCE [LARGE SCALE GENOMIC DNA]</scope>
    <source>
        <strain evidence="3">852014-51077_SCH5608930-a</strain>
    </source>
</reference>
<dbReference type="CDD" id="cd07043">
    <property type="entry name" value="STAS_anti-anti-sigma_factors"/>
    <property type="match status" value="1"/>
</dbReference>
<dbReference type="InterPro" id="IPR036513">
    <property type="entry name" value="STAS_dom_sf"/>
</dbReference>
<dbReference type="EMBL" id="LZIN01000061">
    <property type="protein sequence ID" value="OBG05202.1"/>
    <property type="molecule type" value="Genomic_DNA"/>
</dbReference>
<feature type="domain" description="STAS" evidence="1">
    <location>
        <begin position="26"/>
        <end position="85"/>
    </location>
</feature>
<dbReference type="PROSITE" id="PS50801">
    <property type="entry name" value="STAS"/>
    <property type="match status" value="1"/>
</dbReference>
<evidence type="ECO:0000259" key="1">
    <source>
        <dbReference type="PROSITE" id="PS50801"/>
    </source>
</evidence>
<sequence length="152" mass="16286">MAITITTRGAARIGQPKNPTVDCGGAQIRAHSRHLATVITIRGRIDSANVDQLSEHARRFVLAKEPLLLDLSGVTSFAAAGIWLLCVIDGDCRAAGVDWTLIEGPAVSELLGDFDEDAMFPTARSVEQALHALADGNDQRRQALLPLFQKSA</sequence>
<organism evidence="2 3">
    <name type="scientific">Mycolicibacter sinensis (strain JDM601)</name>
    <name type="common">Mycobacterium sinense</name>
    <dbReference type="NCBI Taxonomy" id="875328"/>
    <lineage>
        <taxon>Bacteria</taxon>
        <taxon>Bacillati</taxon>
        <taxon>Actinomycetota</taxon>
        <taxon>Actinomycetes</taxon>
        <taxon>Mycobacteriales</taxon>
        <taxon>Mycobacteriaceae</taxon>
        <taxon>Mycolicibacter</taxon>
    </lineage>
</organism>
<accession>A0A1A2EJ72</accession>
<dbReference type="Gene3D" id="3.30.750.24">
    <property type="entry name" value="STAS domain"/>
    <property type="match status" value="1"/>
</dbReference>
<evidence type="ECO:0000313" key="3">
    <source>
        <dbReference type="Proteomes" id="UP000093985"/>
    </source>
</evidence>
<dbReference type="RefSeq" id="WP_064855479.1">
    <property type="nucleotide sequence ID" value="NZ_LZIM01000042.1"/>
</dbReference>
<name>A0A1A2EJ72_MYCSD</name>